<evidence type="ECO:0000313" key="1">
    <source>
        <dbReference type="EMBL" id="ODA33781.1"/>
    </source>
</evidence>
<gene>
    <name evidence="1" type="ORF">A8L45_09125</name>
</gene>
<name>A0A1C3EKM5_9GAMM</name>
<organism evidence="1 2">
    <name type="scientific">Veronia pacifica</name>
    <dbReference type="NCBI Taxonomy" id="1080227"/>
    <lineage>
        <taxon>Bacteria</taxon>
        <taxon>Pseudomonadati</taxon>
        <taxon>Pseudomonadota</taxon>
        <taxon>Gammaproteobacteria</taxon>
        <taxon>Vibrionales</taxon>
        <taxon>Vibrionaceae</taxon>
        <taxon>Veronia</taxon>
    </lineage>
</organism>
<dbReference type="OrthoDB" id="5821600at2"/>
<keyword evidence="2" id="KW-1185">Reference proteome</keyword>
<reference evidence="1 2" key="1">
    <citation type="submission" date="2016-05" db="EMBL/GenBank/DDBJ databases">
        <title>Genomic Taxonomy of the Vibrionaceae.</title>
        <authorList>
            <person name="Gomez-Gil B."/>
            <person name="Enciso-Ibarra J."/>
        </authorList>
    </citation>
    <scope>NUCLEOTIDE SEQUENCE [LARGE SCALE GENOMIC DNA]</scope>
    <source>
        <strain evidence="1 2">CAIM 1920</strain>
    </source>
</reference>
<protein>
    <recommendedName>
        <fullName evidence="3">N-acetyltransferase domain-containing protein</fullName>
    </recommendedName>
</protein>
<evidence type="ECO:0008006" key="3">
    <source>
        <dbReference type="Google" id="ProtNLM"/>
    </source>
</evidence>
<evidence type="ECO:0000313" key="2">
    <source>
        <dbReference type="Proteomes" id="UP000094936"/>
    </source>
</evidence>
<dbReference type="Proteomes" id="UP000094936">
    <property type="component" value="Unassembled WGS sequence"/>
</dbReference>
<accession>A0A1C3EKM5</accession>
<sequence length="171" mass="19536">MANAAIDSHFKRKQRWMASHVQDAKFPTKESLEGHSLYQKTERLPVEHNNSQENTDLNLTFHRVDCHPLMIRYAVTLSKAWPETQRPLILEYLSQVSLTDQEVENNTKIALYLATQDGMPVGVGMLFESLEDQDWVSGIYDITAENSDISNAMLHFLIRRAEAKSVVCSPM</sequence>
<comment type="caution">
    <text evidence="1">The sequence shown here is derived from an EMBL/GenBank/DDBJ whole genome shotgun (WGS) entry which is preliminary data.</text>
</comment>
<dbReference type="AlphaFoldDB" id="A0A1C3EKM5"/>
<dbReference type="RefSeq" id="WP_068901467.1">
    <property type="nucleotide sequence ID" value="NZ_JBHUIF010000015.1"/>
</dbReference>
<proteinExistence type="predicted"/>
<dbReference type="EMBL" id="LYBM01000013">
    <property type="protein sequence ID" value="ODA33781.1"/>
    <property type="molecule type" value="Genomic_DNA"/>
</dbReference>